<proteinExistence type="predicted"/>
<comment type="caution">
    <text evidence="1">The sequence shown here is derived from an EMBL/GenBank/DDBJ whole genome shotgun (WGS) entry which is preliminary data.</text>
</comment>
<dbReference type="Proteomes" id="UP000013526">
    <property type="component" value="Unassembled WGS sequence"/>
</dbReference>
<organism evidence="1 2">
    <name type="scientific">Aeromonas molluscorum 848</name>
    <dbReference type="NCBI Taxonomy" id="1268236"/>
    <lineage>
        <taxon>Bacteria</taxon>
        <taxon>Pseudomonadati</taxon>
        <taxon>Pseudomonadota</taxon>
        <taxon>Gammaproteobacteria</taxon>
        <taxon>Aeromonadales</taxon>
        <taxon>Aeromonadaceae</taxon>
        <taxon>Aeromonas</taxon>
    </lineage>
</organism>
<sequence length="87" mass="9418">MGIPQDKAELLLAIDTNFGKLLKALQAVPVSRGQELVMEGYSKGTSMSVVHLCIFTTHSCTHNKFRSISGPLGKAMLVVNGVTRMSR</sequence>
<dbReference type="AlphaFoldDB" id="R1H5J6"/>
<dbReference type="RefSeq" id="WP_005907818.1">
    <property type="nucleotide sequence ID" value="NZ_AQGQ01000172.1"/>
</dbReference>
<keyword evidence="2" id="KW-1185">Reference proteome</keyword>
<reference evidence="1 2" key="1">
    <citation type="journal article" date="2013" name="Genome Announc.">
        <title>Draft Genome Sequence of Aeromonas molluscorum Strain 848TT, Isolated from Bivalve Molluscs.</title>
        <authorList>
            <person name="Spataro N."/>
            <person name="Farfan M."/>
            <person name="Albarral V."/>
            <person name="Sanglas A."/>
            <person name="Loren J.G."/>
            <person name="Fuste M.C."/>
            <person name="Bosch E."/>
        </authorList>
    </citation>
    <scope>NUCLEOTIDE SEQUENCE [LARGE SCALE GENOMIC DNA]</scope>
    <source>
        <strain evidence="1 2">848</strain>
    </source>
</reference>
<evidence type="ECO:0000313" key="2">
    <source>
        <dbReference type="Proteomes" id="UP000013526"/>
    </source>
</evidence>
<protein>
    <submittedName>
        <fullName evidence="1">Uncharacterized protein</fullName>
    </submittedName>
</protein>
<accession>R1H5J6</accession>
<evidence type="ECO:0000313" key="1">
    <source>
        <dbReference type="EMBL" id="EOD53764.1"/>
    </source>
</evidence>
<dbReference type="EMBL" id="AQGQ01000172">
    <property type="protein sequence ID" value="EOD53764.1"/>
    <property type="molecule type" value="Genomic_DNA"/>
</dbReference>
<dbReference type="PATRIC" id="fig|1268236.3.peg.3484"/>
<name>R1H5J6_9GAMM</name>
<gene>
    <name evidence="1" type="ORF">G113_17892</name>
</gene>